<organism evidence="2 3">
    <name type="scientific">Bradyrhizobium daqingense</name>
    <dbReference type="NCBI Taxonomy" id="993502"/>
    <lineage>
        <taxon>Bacteria</taxon>
        <taxon>Pseudomonadati</taxon>
        <taxon>Pseudomonadota</taxon>
        <taxon>Alphaproteobacteria</taxon>
        <taxon>Hyphomicrobiales</taxon>
        <taxon>Nitrobacteraceae</taxon>
        <taxon>Bradyrhizobium</taxon>
    </lineage>
</organism>
<evidence type="ECO:0000313" key="2">
    <source>
        <dbReference type="EMBL" id="TWH99784.1"/>
    </source>
</evidence>
<reference evidence="2 3" key="1">
    <citation type="journal article" date="2015" name="Stand. Genomic Sci.">
        <title>Genomic Encyclopedia of Bacterial and Archaeal Type Strains, Phase III: the genomes of soil and plant-associated and newly described type strains.</title>
        <authorList>
            <person name="Whitman W.B."/>
            <person name="Woyke T."/>
            <person name="Klenk H.P."/>
            <person name="Zhou Y."/>
            <person name="Lilburn T.G."/>
            <person name="Beck B.J."/>
            <person name="De Vos P."/>
            <person name="Vandamme P."/>
            <person name="Eisen J.A."/>
            <person name="Garrity G."/>
            <person name="Hugenholtz P."/>
            <person name="Kyrpides N.C."/>
        </authorList>
    </citation>
    <scope>NUCLEOTIDE SEQUENCE [LARGE SCALE GENOMIC DNA]</scope>
    <source>
        <strain evidence="2 3">CGMCC 1.10947</strain>
    </source>
</reference>
<evidence type="ECO:0000313" key="3">
    <source>
        <dbReference type="Proteomes" id="UP000317176"/>
    </source>
</evidence>
<dbReference type="EMBL" id="VLKL01000016">
    <property type="protein sequence ID" value="TWH99784.1"/>
    <property type="molecule type" value="Genomic_DNA"/>
</dbReference>
<dbReference type="AlphaFoldDB" id="A0A562KWN7"/>
<dbReference type="InterPro" id="IPR013762">
    <property type="entry name" value="Integrase-like_cat_sf"/>
</dbReference>
<dbReference type="InterPro" id="IPR011010">
    <property type="entry name" value="DNA_brk_join_enz"/>
</dbReference>
<accession>A0A562KWN7</accession>
<evidence type="ECO:0000256" key="1">
    <source>
        <dbReference type="ARBA" id="ARBA00023172"/>
    </source>
</evidence>
<keyword evidence="1" id="KW-0233">DNA recombination</keyword>
<keyword evidence="3" id="KW-1185">Reference proteome</keyword>
<name>A0A562KWN7_9BRAD</name>
<dbReference type="Gene3D" id="1.10.443.10">
    <property type="entry name" value="Intergrase catalytic core"/>
    <property type="match status" value="1"/>
</dbReference>
<sequence length="517" mass="58234">MSRNVATKLPDFPSQGIIQDRAGLDVDASGWEWRLNNLSRNKILNFDRLRSLPDLVFDAVVLHLADRIKLTSPDNVRNAFGALRFLTQSEALAGEVAAGADISSSFFAELRMINNFSVWRLHHIRFWYRWCANRHLPHFSRETADLLDDLVIGGNEKGRAVRTRDPEKGAFDDIEFGAILTRLRALGPEVLSLTERVLVWLQVAFGRNAFAYAKMREEDYRPLKEVATGRIYHRFDVPQVKKGHDYLRSGSDPKELNQELGTLVAELVAENASVRRDSGWPEGCGYPLFRRREPQPDLLGGQLHEFAMHMTSAEITATVERALRKLEVISHRTGELVRGNSRRFRYTYGTRLAEEGASPSQLATGLGHSDLQHVGVYYETRPNQVDRLDAALAVELGPIADAFMGRIVSEEGEAVNGTDPAKRIPFFRRKFGEKPQLAGELGVCGAGPCGRLAPVSCYTCERFQPWRDGPHREMLDWLVEERERQMQAGLDPQIYKIHDVTIMAIGKVVAACEEKDA</sequence>
<gene>
    <name evidence="2" type="ORF">IQ17_05084</name>
</gene>
<dbReference type="OrthoDB" id="8368662at2"/>
<dbReference type="GO" id="GO:0003677">
    <property type="term" value="F:DNA binding"/>
    <property type="evidence" value="ECO:0007669"/>
    <property type="project" value="InterPro"/>
</dbReference>
<dbReference type="SUPFAM" id="SSF56349">
    <property type="entry name" value="DNA breaking-rejoining enzymes"/>
    <property type="match status" value="1"/>
</dbReference>
<proteinExistence type="predicted"/>
<protein>
    <submittedName>
        <fullName evidence="2">Phage integrase family protein</fullName>
    </submittedName>
</protein>
<dbReference type="RefSeq" id="WP_145639387.1">
    <property type="nucleotide sequence ID" value="NZ_CP088014.1"/>
</dbReference>
<dbReference type="GO" id="GO:0006310">
    <property type="term" value="P:DNA recombination"/>
    <property type="evidence" value="ECO:0007669"/>
    <property type="project" value="UniProtKB-KW"/>
</dbReference>
<dbReference type="Proteomes" id="UP000317176">
    <property type="component" value="Unassembled WGS sequence"/>
</dbReference>
<dbReference type="GO" id="GO:0015074">
    <property type="term" value="P:DNA integration"/>
    <property type="evidence" value="ECO:0007669"/>
    <property type="project" value="InterPro"/>
</dbReference>
<comment type="caution">
    <text evidence="2">The sequence shown here is derived from an EMBL/GenBank/DDBJ whole genome shotgun (WGS) entry which is preliminary data.</text>
</comment>